<dbReference type="Proteomes" id="UP000254495">
    <property type="component" value="Unassembled WGS sequence"/>
</dbReference>
<accession>A0A376VEH1</accession>
<organism evidence="1 2">
    <name type="scientific">Escherichia coli</name>
    <dbReference type="NCBI Taxonomy" id="562"/>
    <lineage>
        <taxon>Bacteria</taxon>
        <taxon>Pseudomonadati</taxon>
        <taxon>Pseudomonadota</taxon>
        <taxon>Gammaproteobacteria</taxon>
        <taxon>Enterobacterales</taxon>
        <taxon>Enterobacteriaceae</taxon>
        <taxon>Escherichia</taxon>
    </lineage>
</organism>
<sequence length="85" mass="9095">MTLNMRVTLGGVLQHGEVGEDKRVGTQLRRHIHGALPTGVTVRMRKSVKSRCEVCGDVDGQNSPLPAIFLGKVKAGEVTGIGIIF</sequence>
<dbReference type="AlphaFoldDB" id="A0A376VEH1"/>
<evidence type="ECO:0000313" key="1">
    <source>
        <dbReference type="EMBL" id="STJ09170.1"/>
    </source>
</evidence>
<name>A0A376VEH1_ECOLX</name>
<reference evidence="1 2" key="1">
    <citation type="submission" date="2018-06" db="EMBL/GenBank/DDBJ databases">
        <authorList>
            <consortium name="Pathogen Informatics"/>
            <person name="Doyle S."/>
        </authorList>
    </citation>
    <scope>NUCLEOTIDE SEQUENCE [LARGE SCALE GENOMIC DNA]</scope>
    <source>
        <strain evidence="1 2">NCTC9077</strain>
    </source>
</reference>
<protein>
    <submittedName>
        <fullName evidence="1">Uncharacterized protein</fullName>
    </submittedName>
</protein>
<dbReference type="EMBL" id="UGCU01000001">
    <property type="protein sequence ID" value="STJ09170.1"/>
    <property type="molecule type" value="Genomic_DNA"/>
</dbReference>
<proteinExistence type="predicted"/>
<gene>
    <name evidence="1" type="ORF">NCTC9077_00786</name>
</gene>
<evidence type="ECO:0000313" key="2">
    <source>
        <dbReference type="Proteomes" id="UP000254495"/>
    </source>
</evidence>